<sequence length="229" mass="24931">MTTDGEIVDTACRKATEYGADSVGFLPAYMLIGCPSELADDEKGFSSREGSFIVTGLFHDPDNPEMDFWEKGKGTPGDRQLVSICRKISAWLSDEHGRTSKVIPYQIYDGGIYLKDAAVLAGLGVFGKNNLVLVPGYGPHIRFRALWTDLEPEAPKVREISTPCDTCGGLCINECPVGAFPDGIYSRKRCLKRTDSDKAESSLNGTPVIHCRICELSCPAGSLMENVSR</sequence>
<protein>
    <recommendedName>
        <fullName evidence="1">4Fe-4S ferredoxin-type domain-containing protein</fullName>
    </recommendedName>
</protein>
<dbReference type="SUPFAM" id="SSF54862">
    <property type="entry name" value="4Fe-4S ferredoxins"/>
    <property type="match status" value="1"/>
</dbReference>
<evidence type="ECO:0000313" key="3">
    <source>
        <dbReference type="Proteomes" id="UP000005741"/>
    </source>
</evidence>
<dbReference type="EMBL" id="CM001436">
    <property type="protein sequence ID" value="EHQ36528.1"/>
    <property type="molecule type" value="Genomic_DNA"/>
</dbReference>
<dbReference type="PROSITE" id="PS51379">
    <property type="entry name" value="4FE4S_FER_2"/>
    <property type="match status" value="1"/>
</dbReference>
<dbReference type="RefSeq" id="WP_004078900.1">
    <property type="nucleotide sequence ID" value="NZ_CM001436.1"/>
</dbReference>
<organism evidence="2 3">
    <name type="scientific">Methanoplanus limicola DSM 2279</name>
    <dbReference type="NCBI Taxonomy" id="937775"/>
    <lineage>
        <taxon>Archaea</taxon>
        <taxon>Methanobacteriati</taxon>
        <taxon>Methanobacteriota</taxon>
        <taxon>Stenosarchaea group</taxon>
        <taxon>Methanomicrobia</taxon>
        <taxon>Methanomicrobiales</taxon>
        <taxon>Methanomicrobiaceae</taxon>
        <taxon>Methanoplanus</taxon>
    </lineage>
</organism>
<feature type="domain" description="4Fe-4S ferredoxin-type" evidence="1">
    <location>
        <begin position="153"/>
        <end position="185"/>
    </location>
</feature>
<dbReference type="InParanoid" id="H1Z3B3"/>
<dbReference type="InterPro" id="IPR017896">
    <property type="entry name" value="4Fe4S_Fe-S-bd"/>
</dbReference>
<dbReference type="Proteomes" id="UP000005741">
    <property type="component" value="Chromosome"/>
</dbReference>
<keyword evidence="3" id="KW-1185">Reference proteome</keyword>
<name>H1Z3B3_9EURY</name>
<evidence type="ECO:0000313" key="2">
    <source>
        <dbReference type="EMBL" id="EHQ36528.1"/>
    </source>
</evidence>
<dbReference type="AlphaFoldDB" id="H1Z3B3"/>
<reference evidence="2 3" key="1">
    <citation type="submission" date="2011-10" db="EMBL/GenBank/DDBJ databases">
        <title>The Improved High-Quality Draft genome of Methanoplanus limicola DSM 2279.</title>
        <authorList>
            <consortium name="US DOE Joint Genome Institute (JGI-PGF)"/>
            <person name="Lucas S."/>
            <person name="Copeland A."/>
            <person name="Lapidus A."/>
            <person name="Glavina del Rio T."/>
            <person name="Dalin E."/>
            <person name="Tice H."/>
            <person name="Bruce D."/>
            <person name="Goodwin L."/>
            <person name="Pitluck S."/>
            <person name="Peters L."/>
            <person name="Mikhailova N."/>
            <person name="Lu M."/>
            <person name="Kyrpides N."/>
            <person name="Mavromatis K."/>
            <person name="Ivanova N."/>
            <person name="Markowitz V."/>
            <person name="Cheng J.-F."/>
            <person name="Hugenholtz P."/>
            <person name="Woyke T."/>
            <person name="Wu D."/>
            <person name="Wirth R."/>
            <person name="Brambilla E.-M."/>
            <person name="Klenk H.-P."/>
            <person name="Eisen J.A."/>
        </authorList>
    </citation>
    <scope>NUCLEOTIDE SEQUENCE [LARGE SCALE GENOMIC DNA]</scope>
    <source>
        <strain evidence="2 3">DSM 2279</strain>
    </source>
</reference>
<dbReference type="OrthoDB" id="23478at2157"/>
<dbReference type="PANTHER" id="PTHR42827">
    <property type="entry name" value="IRON-SULFUR CLUSTER-BINDING PROTEIN-RELATED"/>
    <property type="match status" value="1"/>
</dbReference>
<gene>
    <name evidence="2" type="ORF">Metlim_2481</name>
</gene>
<accession>H1Z3B3</accession>
<evidence type="ECO:0000259" key="1">
    <source>
        <dbReference type="PROSITE" id="PS51379"/>
    </source>
</evidence>
<dbReference type="HOGENOM" id="CLU_081793_0_0_2"/>
<dbReference type="PANTHER" id="PTHR42827:SF1">
    <property type="entry name" value="IRON-SULFUR CLUSTER-BINDING PROTEIN"/>
    <property type="match status" value="1"/>
</dbReference>
<proteinExistence type="predicted"/>
<dbReference type="STRING" id="937775.Metlim_2481"/>